<evidence type="ECO:0000313" key="3">
    <source>
        <dbReference type="Proteomes" id="UP001585080"/>
    </source>
</evidence>
<keyword evidence="3" id="KW-1185">Reference proteome</keyword>
<dbReference type="EMBL" id="JAYMRP010000022">
    <property type="protein sequence ID" value="MFB8775657.1"/>
    <property type="molecule type" value="Genomic_DNA"/>
</dbReference>
<proteinExistence type="predicted"/>
<dbReference type="Pfam" id="PF04149">
    <property type="entry name" value="DUF397"/>
    <property type="match status" value="1"/>
</dbReference>
<evidence type="ECO:0000259" key="1">
    <source>
        <dbReference type="Pfam" id="PF04149"/>
    </source>
</evidence>
<protein>
    <submittedName>
        <fullName evidence="2">DUF397 domain-containing protein</fullName>
    </submittedName>
</protein>
<organism evidence="2 3">
    <name type="scientific">Streptomyces broussonetiae</name>
    <dbReference type="NCBI Taxonomy" id="2686304"/>
    <lineage>
        <taxon>Bacteria</taxon>
        <taxon>Bacillati</taxon>
        <taxon>Actinomycetota</taxon>
        <taxon>Actinomycetes</taxon>
        <taxon>Kitasatosporales</taxon>
        <taxon>Streptomycetaceae</taxon>
        <taxon>Streptomyces</taxon>
    </lineage>
</organism>
<feature type="domain" description="DUF397" evidence="1">
    <location>
        <begin position="5"/>
        <end position="53"/>
    </location>
</feature>
<evidence type="ECO:0000313" key="2">
    <source>
        <dbReference type="EMBL" id="MFB8775657.1"/>
    </source>
</evidence>
<dbReference type="InterPro" id="IPR007278">
    <property type="entry name" value="DUF397"/>
</dbReference>
<comment type="caution">
    <text evidence="2">The sequence shown here is derived from an EMBL/GenBank/DDBJ whole genome shotgun (WGS) entry which is preliminary data.</text>
</comment>
<dbReference type="RefSeq" id="WP_376734248.1">
    <property type="nucleotide sequence ID" value="NZ_JAYMRP010000022.1"/>
</dbReference>
<reference evidence="2 3" key="1">
    <citation type="submission" date="2024-01" db="EMBL/GenBank/DDBJ databases">
        <title>Genome mining of biosynthetic gene clusters to explore secondary metabolites of Streptomyces sp.</title>
        <authorList>
            <person name="Baig A."/>
            <person name="Ajitkumar Shintre N."/>
            <person name="Kumar H."/>
            <person name="Anbarasu A."/>
            <person name="Ramaiah S."/>
        </authorList>
    </citation>
    <scope>NUCLEOTIDE SEQUENCE [LARGE SCALE GENOMIC DNA]</scope>
    <source>
        <strain evidence="2 3">A57</strain>
    </source>
</reference>
<sequence>MTKQTWQKSTYSEEGSACVEISPTPTTIHIRDSKHPHGPRLALPRTAWSEFIRYTGQESPEG</sequence>
<dbReference type="Proteomes" id="UP001585080">
    <property type="component" value="Unassembled WGS sequence"/>
</dbReference>
<gene>
    <name evidence="2" type="ORF">VSS16_23445</name>
</gene>
<name>A0ABV5EFQ3_9ACTN</name>
<accession>A0ABV5EFQ3</accession>